<dbReference type="GO" id="GO:0016020">
    <property type="term" value="C:membrane"/>
    <property type="evidence" value="ECO:0007669"/>
    <property type="project" value="TreeGrafter"/>
</dbReference>
<dbReference type="Proteomes" id="UP001212152">
    <property type="component" value="Unassembled WGS sequence"/>
</dbReference>
<feature type="region of interest" description="Disordered" evidence="3">
    <location>
        <begin position="138"/>
        <end position="173"/>
    </location>
</feature>
<dbReference type="EMBL" id="JADGJQ010000029">
    <property type="protein sequence ID" value="KAJ3178044.1"/>
    <property type="molecule type" value="Genomic_DNA"/>
</dbReference>
<comment type="similarity">
    <text evidence="1 2">Belongs to the OSBP family.</text>
</comment>
<dbReference type="Gene3D" id="1.10.287.2720">
    <property type="match status" value="1"/>
</dbReference>
<proteinExistence type="inferred from homology"/>
<accession>A0AAD5TKP5</accession>
<dbReference type="GO" id="GO:0005829">
    <property type="term" value="C:cytosol"/>
    <property type="evidence" value="ECO:0007669"/>
    <property type="project" value="TreeGrafter"/>
</dbReference>
<evidence type="ECO:0008006" key="6">
    <source>
        <dbReference type="Google" id="ProtNLM"/>
    </source>
</evidence>
<name>A0AAD5TKP5_9FUNG</name>
<gene>
    <name evidence="4" type="ORF">HDU87_003822</name>
</gene>
<sequence>MESMKKSESEVSLDSAVSVKTENINATDGESKVKLVFGLLKKLVGVKDISAMRLSLPASLLEPESNLEFWNYMDRPDYFISIPDGQTPLERMLRVVRWWFAKDTKWKDQRLRKPYNSVLGERFCCWWDVPFDAAVAAGGQGAGEGTSTSASQQQSASAPVQPPSTTTPLPSAAPAGAAAAASALKVTCVTEQISHHPPVSAYYYECKEKGIVGRGVDHIAARFTGTNIKVGPGSQNQGIYITLQTHANEEYNIQHPWASVTGWLSGSPYVIVGERAVITCPRSGLKCVLEYKDEPTFGKPRFAIEGKVFTYDYAADAALSEKERKEREKISKIPDAAVVARLTGQWNGQIHVTEKTAAAAAAAQRLLFDMGESEPAVKQTLPLADQHPMESRRIWEKVTAALLAKDSNTATDEKRVIEDRQRKEAAELEAAGRSFDSFFFEFKGPRDAKPGPPVNMDVGKPYLK</sequence>
<dbReference type="SUPFAM" id="SSF144000">
    <property type="entry name" value="Oxysterol-binding protein-like"/>
    <property type="match status" value="1"/>
</dbReference>
<dbReference type="PANTHER" id="PTHR10972">
    <property type="entry name" value="OXYSTEROL-BINDING PROTEIN-RELATED"/>
    <property type="match status" value="1"/>
</dbReference>
<protein>
    <recommendedName>
        <fullName evidence="6">Oxysterol-binding protein</fullName>
    </recommendedName>
</protein>
<keyword evidence="5" id="KW-1185">Reference proteome</keyword>
<feature type="compositionally biased region" description="Low complexity" evidence="3">
    <location>
        <begin position="145"/>
        <end position="173"/>
    </location>
</feature>
<evidence type="ECO:0000313" key="4">
    <source>
        <dbReference type="EMBL" id="KAJ3178044.1"/>
    </source>
</evidence>
<dbReference type="InterPro" id="IPR018494">
    <property type="entry name" value="Oxysterol-bd_CS"/>
</dbReference>
<reference evidence="4" key="1">
    <citation type="submission" date="2020-05" db="EMBL/GenBank/DDBJ databases">
        <title>Phylogenomic resolution of chytrid fungi.</title>
        <authorList>
            <person name="Stajich J.E."/>
            <person name="Amses K."/>
            <person name="Simmons R."/>
            <person name="Seto K."/>
            <person name="Myers J."/>
            <person name="Bonds A."/>
            <person name="Quandt C.A."/>
            <person name="Barry K."/>
            <person name="Liu P."/>
            <person name="Grigoriev I."/>
            <person name="Longcore J.E."/>
            <person name="James T.Y."/>
        </authorList>
    </citation>
    <scope>NUCLEOTIDE SEQUENCE</scope>
    <source>
        <strain evidence="4">JEL0379</strain>
    </source>
</reference>
<comment type="caution">
    <text evidence="4">The sequence shown here is derived from an EMBL/GenBank/DDBJ whole genome shotgun (WGS) entry which is preliminary data.</text>
</comment>
<dbReference type="Gene3D" id="2.40.160.120">
    <property type="match status" value="1"/>
</dbReference>
<dbReference type="Gene3D" id="6.10.140.1150">
    <property type="match status" value="1"/>
</dbReference>
<evidence type="ECO:0000256" key="2">
    <source>
        <dbReference type="RuleBase" id="RU003844"/>
    </source>
</evidence>
<dbReference type="AlphaFoldDB" id="A0AAD5TKP5"/>
<evidence type="ECO:0000256" key="3">
    <source>
        <dbReference type="SAM" id="MobiDB-lite"/>
    </source>
</evidence>
<dbReference type="InterPro" id="IPR037239">
    <property type="entry name" value="OSBP_sf"/>
</dbReference>
<dbReference type="PANTHER" id="PTHR10972:SF212">
    <property type="entry name" value="OXYSTEROL-BINDING PROTEIN-LIKE PROTEIN 1"/>
    <property type="match status" value="1"/>
</dbReference>
<organism evidence="4 5">
    <name type="scientific">Geranomyces variabilis</name>
    <dbReference type="NCBI Taxonomy" id="109894"/>
    <lineage>
        <taxon>Eukaryota</taxon>
        <taxon>Fungi</taxon>
        <taxon>Fungi incertae sedis</taxon>
        <taxon>Chytridiomycota</taxon>
        <taxon>Chytridiomycota incertae sedis</taxon>
        <taxon>Chytridiomycetes</taxon>
        <taxon>Spizellomycetales</taxon>
        <taxon>Powellomycetaceae</taxon>
        <taxon>Geranomyces</taxon>
    </lineage>
</organism>
<dbReference type="GO" id="GO:0032934">
    <property type="term" value="F:sterol binding"/>
    <property type="evidence" value="ECO:0007669"/>
    <property type="project" value="TreeGrafter"/>
</dbReference>
<feature type="region of interest" description="Disordered" evidence="3">
    <location>
        <begin position="445"/>
        <end position="464"/>
    </location>
</feature>
<dbReference type="InterPro" id="IPR000648">
    <property type="entry name" value="Oxysterol-bd"/>
</dbReference>
<dbReference type="Pfam" id="PF01237">
    <property type="entry name" value="Oxysterol_BP"/>
    <property type="match status" value="1"/>
</dbReference>
<dbReference type="PROSITE" id="PS01013">
    <property type="entry name" value="OSBP"/>
    <property type="match status" value="1"/>
</dbReference>
<evidence type="ECO:0000313" key="5">
    <source>
        <dbReference type="Proteomes" id="UP001212152"/>
    </source>
</evidence>
<evidence type="ECO:0000256" key="1">
    <source>
        <dbReference type="ARBA" id="ARBA00008842"/>
    </source>
</evidence>